<name>A0A646KIX3_STRJU</name>
<dbReference type="InterPro" id="IPR000792">
    <property type="entry name" value="Tscrpt_reg_LuxR_C"/>
</dbReference>
<proteinExistence type="predicted"/>
<evidence type="ECO:0000256" key="2">
    <source>
        <dbReference type="ARBA" id="ARBA00023125"/>
    </source>
</evidence>
<dbReference type="SMART" id="SM00421">
    <property type="entry name" value="HTH_LUXR"/>
    <property type="match status" value="1"/>
</dbReference>
<dbReference type="Proteomes" id="UP000419138">
    <property type="component" value="Unassembled WGS sequence"/>
</dbReference>
<gene>
    <name evidence="5" type="ORF">FF041_17575</name>
</gene>
<dbReference type="EMBL" id="VCLA01000142">
    <property type="protein sequence ID" value="MQT01957.1"/>
    <property type="molecule type" value="Genomic_DNA"/>
</dbReference>
<organism evidence="5 6">
    <name type="scientific">Streptomyces jumonjinensis</name>
    <dbReference type="NCBI Taxonomy" id="1945"/>
    <lineage>
        <taxon>Bacteria</taxon>
        <taxon>Bacillati</taxon>
        <taxon>Actinomycetota</taxon>
        <taxon>Actinomycetes</taxon>
        <taxon>Kitasatosporales</taxon>
        <taxon>Streptomycetaceae</taxon>
        <taxon>Streptomyces</taxon>
    </lineage>
</organism>
<protein>
    <submittedName>
        <fullName evidence="5">Helix-turn-helix transcriptional regulator</fullName>
    </submittedName>
</protein>
<dbReference type="Gene3D" id="1.10.10.10">
    <property type="entry name" value="Winged helix-like DNA-binding domain superfamily/Winged helix DNA-binding domain"/>
    <property type="match status" value="1"/>
</dbReference>
<sequence length="97" mass="10545">MGLGGESGPGCELESLTVRELEVLSLLATGVSNRLLARRLGIAERTVKAHLTNLMRKLGVESRVEAALVAQKFETTLVDLRDHAQRSDGQPLPQLQQ</sequence>
<dbReference type="OrthoDB" id="4865864at2"/>
<evidence type="ECO:0000256" key="1">
    <source>
        <dbReference type="ARBA" id="ARBA00023015"/>
    </source>
</evidence>
<dbReference type="InterPro" id="IPR016032">
    <property type="entry name" value="Sig_transdc_resp-reg_C-effctor"/>
</dbReference>
<dbReference type="SUPFAM" id="SSF46894">
    <property type="entry name" value="C-terminal effector domain of the bipartite response regulators"/>
    <property type="match status" value="1"/>
</dbReference>
<keyword evidence="3" id="KW-0804">Transcription</keyword>
<dbReference type="PANTHER" id="PTHR44688">
    <property type="entry name" value="DNA-BINDING TRANSCRIPTIONAL ACTIVATOR DEVR_DOSR"/>
    <property type="match status" value="1"/>
</dbReference>
<dbReference type="PRINTS" id="PR00038">
    <property type="entry name" value="HTHLUXR"/>
</dbReference>
<dbReference type="PANTHER" id="PTHR44688:SF16">
    <property type="entry name" value="DNA-BINDING TRANSCRIPTIONAL ACTIVATOR DEVR_DOSR"/>
    <property type="match status" value="1"/>
</dbReference>
<evidence type="ECO:0000259" key="4">
    <source>
        <dbReference type="PROSITE" id="PS50043"/>
    </source>
</evidence>
<dbReference type="GO" id="GO:0003677">
    <property type="term" value="F:DNA binding"/>
    <property type="evidence" value="ECO:0007669"/>
    <property type="project" value="UniProtKB-KW"/>
</dbReference>
<keyword evidence="6" id="KW-1185">Reference proteome</keyword>
<dbReference type="GO" id="GO:0006355">
    <property type="term" value="P:regulation of DNA-templated transcription"/>
    <property type="evidence" value="ECO:0007669"/>
    <property type="project" value="InterPro"/>
</dbReference>
<accession>A0A646KIX3</accession>
<evidence type="ECO:0000313" key="5">
    <source>
        <dbReference type="EMBL" id="MQT01957.1"/>
    </source>
</evidence>
<comment type="caution">
    <text evidence="5">The sequence shown here is derived from an EMBL/GenBank/DDBJ whole genome shotgun (WGS) entry which is preliminary data.</text>
</comment>
<evidence type="ECO:0000256" key="3">
    <source>
        <dbReference type="ARBA" id="ARBA00023163"/>
    </source>
</evidence>
<keyword evidence="1" id="KW-0805">Transcription regulation</keyword>
<feature type="domain" description="HTH luxR-type" evidence="4">
    <location>
        <begin position="9"/>
        <end position="74"/>
    </location>
</feature>
<dbReference type="CDD" id="cd06170">
    <property type="entry name" value="LuxR_C_like"/>
    <property type="match status" value="1"/>
</dbReference>
<keyword evidence="2" id="KW-0238">DNA-binding</keyword>
<reference evidence="5 6" key="1">
    <citation type="submission" date="2019-05" db="EMBL/GenBank/DDBJ databases">
        <title>Comparative genomics and metabolomics analyses of clavulanic acid producing Streptomyces species provides insight into specialized metabolism and evolution of beta-lactam biosynthetic gene clusters.</title>
        <authorList>
            <person name="Moore M.A."/>
            <person name="Cruz-Morales P."/>
            <person name="Barona Gomez F."/>
            <person name="Kapil T."/>
        </authorList>
    </citation>
    <scope>NUCLEOTIDE SEQUENCE [LARGE SCALE GENOMIC DNA]</scope>
    <source>
        <strain evidence="5 6">NRRL 5741</strain>
    </source>
</reference>
<dbReference type="InterPro" id="IPR036388">
    <property type="entry name" value="WH-like_DNA-bd_sf"/>
</dbReference>
<evidence type="ECO:0000313" key="6">
    <source>
        <dbReference type="Proteomes" id="UP000419138"/>
    </source>
</evidence>
<dbReference type="AlphaFoldDB" id="A0A646KIX3"/>
<dbReference type="Pfam" id="PF00196">
    <property type="entry name" value="GerE"/>
    <property type="match status" value="1"/>
</dbReference>
<dbReference type="RefSeq" id="WP_153523657.1">
    <property type="nucleotide sequence ID" value="NZ_JBEPDZ010000016.1"/>
</dbReference>
<dbReference type="PROSITE" id="PS50043">
    <property type="entry name" value="HTH_LUXR_2"/>
    <property type="match status" value="1"/>
</dbReference>